<evidence type="ECO:0000313" key="1">
    <source>
        <dbReference type="EMBL" id="RHN39702.1"/>
    </source>
</evidence>
<gene>
    <name evidence="1" type="ORF">MtrunA17_Chr8g0346691</name>
</gene>
<dbReference type="Gramene" id="rna45751">
    <property type="protein sequence ID" value="RHN39702.1"/>
    <property type="gene ID" value="gene45751"/>
</dbReference>
<dbReference type="PANTHER" id="PTHR34371">
    <property type="entry name" value="OS01G0551000 PROTEIN"/>
    <property type="match status" value="1"/>
</dbReference>
<comment type="caution">
    <text evidence="1">The sequence shown here is derived from an EMBL/GenBank/DDBJ whole genome shotgun (WGS) entry which is preliminary data.</text>
</comment>
<reference evidence="1" key="1">
    <citation type="journal article" date="2018" name="Nat. Plants">
        <title>Whole-genome landscape of Medicago truncatula symbiotic genes.</title>
        <authorList>
            <person name="Pecrix Y."/>
            <person name="Gamas P."/>
            <person name="Carrere S."/>
        </authorList>
    </citation>
    <scope>NUCLEOTIDE SEQUENCE</scope>
    <source>
        <tissue evidence="1">Leaves</tissue>
    </source>
</reference>
<dbReference type="Proteomes" id="UP000265566">
    <property type="component" value="Chromosome 8"/>
</dbReference>
<organism evidence="1">
    <name type="scientific">Medicago truncatula</name>
    <name type="common">Barrel medic</name>
    <name type="synonym">Medicago tribuloides</name>
    <dbReference type="NCBI Taxonomy" id="3880"/>
    <lineage>
        <taxon>Eukaryota</taxon>
        <taxon>Viridiplantae</taxon>
        <taxon>Streptophyta</taxon>
        <taxon>Embryophyta</taxon>
        <taxon>Tracheophyta</taxon>
        <taxon>Spermatophyta</taxon>
        <taxon>Magnoliopsida</taxon>
        <taxon>eudicotyledons</taxon>
        <taxon>Gunneridae</taxon>
        <taxon>Pentapetalae</taxon>
        <taxon>rosids</taxon>
        <taxon>fabids</taxon>
        <taxon>Fabales</taxon>
        <taxon>Fabaceae</taxon>
        <taxon>Papilionoideae</taxon>
        <taxon>50 kb inversion clade</taxon>
        <taxon>NPAAA clade</taxon>
        <taxon>Hologalegina</taxon>
        <taxon>IRL clade</taxon>
        <taxon>Trifolieae</taxon>
        <taxon>Medicago</taxon>
    </lineage>
</organism>
<accession>A0A396GEA7</accession>
<proteinExistence type="predicted"/>
<dbReference type="PANTHER" id="PTHR34371:SF2">
    <property type="entry name" value="DUF688 FAMILY PROTEIN"/>
    <property type="match status" value="1"/>
</dbReference>
<name>A0A396GEA7_MEDTR</name>
<dbReference type="AlphaFoldDB" id="A0A396GEA7"/>
<protein>
    <submittedName>
        <fullName evidence="1">Uncharacterized protein</fullName>
    </submittedName>
</protein>
<dbReference type="EMBL" id="PSQE01000008">
    <property type="protein sequence ID" value="RHN39702.1"/>
    <property type="molecule type" value="Genomic_DNA"/>
</dbReference>
<sequence length="194" mass="21801">MEACEEENGKKIPKLPLFMSPPPMHYSPERSGTKTPPLHITASIPFGWEEEPGKPRPCTDLVTFSNPTLVKCLELPPRLFIDTKVPSPTTVLDGPYKKECCDSFGYESGKLGSLILKEEIRVKKKGCFGNWRKKDVKVKKHVFLSSSVDKDNDNVVVGGIIGSDKNVKMRKKIKHYGSFDNPFHVKSLVWCILV</sequence>